<name>A0ABW8YAF4_9FLAO</name>
<sequence length="59" mass="6891">MNEDEFRELSSVSVEDETGFKYVKTTLGENKFKQVTTTTKNQVITKEDEEKIKAILKKY</sequence>
<dbReference type="RefSeq" id="WP_408073229.1">
    <property type="nucleotide sequence ID" value="NZ_JBELQB010000001.1"/>
</dbReference>
<dbReference type="EMBL" id="JBELQB010000001">
    <property type="protein sequence ID" value="MFL9836208.1"/>
    <property type="molecule type" value="Genomic_DNA"/>
</dbReference>
<organism evidence="1 2">
    <name type="scientific">Flavobacterium rhizophilum</name>
    <dbReference type="NCBI Taxonomy" id="3163296"/>
    <lineage>
        <taxon>Bacteria</taxon>
        <taxon>Pseudomonadati</taxon>
        <taxon>Bacteroidota</taxon>
        <taxon>Flavobacteriia</taxon>
        <taxon>Flavobacteriales</taxon>
        <taxon>Flavobacteriaceae</taxon>
        <taxon>Flavobacterium</taxon>
    </lineage>
</organism>
<comment type="caution">
    <text evidence="1">The sequence shown here is derived from an EMBL/GenBank/DDBJ whole genome shotgun (WGS) entry which is preliminary data.</text>
</comment>
<proteinExistence type="predicted"/>
<keyword evidence="2" id="KW-1185">Reference proteome</keyword>
<evidence type="ECO:0000313" key="2">
    <source>
        <dbReference type="Proteomes" id="UP001629059"/>
    </source>
</evidence>
<dbReference type="Proteomes" id="UP001629059">
    <property type="component" value="Unassembled WGS sequence"/>
</dbReference>
<accession>A0ABW8YAF4</accession>
<evidence type="ECO:0000313" key="1">
    <source>
        <dbReference type="EMBL" id="MFL9836208.1"/>
    </source>
</evidence>
<protein>
    <submittedName>
        <fullName evidence="1">Uncharacterized protein</fullName>
    </submittedName>
</protein>
<reference evidence="1 2" key="1">
    <citation type="submission" date="2024-06" db="EMBL/GenBank/DDBJ databases">
        <authorList>
            <person name="Kaempfer P."/>
            <person name="Viver T."/>
        </authorList>
    </citation>
    <scope>NUCLEOTIDE SEQUENCE [LARGE SCALE GENOMIC DNA]</scope>
    <source>
        <strain evidence="1 2">ST-75</strain>
    </source>
</reference>
<gene>
    <name evidence="1" type="ORF">ABS768_01780</name>
</gene>